<dbReference type="PANTHER" id="PTHR30222">
    <property type="entry name" value="SPERMIDINE/PUTRESCINE-BINDING PERIPLASMIC PROTEIN"/>
    <property type="match status" value="1"/>
</dbReference>
<dbReference type="SUPFAM" id="SSF53850">
    <property type="entry name" value="Periplasmic binding protein-like II"/>
    <property type="match status" value="1"/>
</dbReference>
<evidence type="ECO:0000256" key="1">
    <source>
        <dbReference type="ARBA" id="ARBA00022729"/>
    </source>
</evidence>
<evidence type="ECO:0000313" key="3">
    <source>
        <dbReference type="EMBL" id="PTM93329.1"/>
    </source>
</evidence>
<dbReference type="PANTHER" id="PTHR30222:SF17">
    <property type="entry name" value="SPERMIDINE_PUTRESCINE-BINDING PERIPLASMIC PROTEIN"/>
    <property type="match status" value="1"/>
</dbReference>
<feature type="chain" id="PRO_5015407878" evidence="2">
    <location>
        <begin position="29"/>
        <end position="360"/>
    </location>
</feature>
<keyword evidence="1 2" id="KW-0732">Signal</keyword>
<sequence length="360" mass="39736">MRELTRRLSIKLALGGALFVSAAGLASAADKDLVIFDWAGYEDPAFHPAYAEKHGDSPTFTFFGDEDEAFEKIRSGFKADLGHPCSQSVVKWREAGLLQPLDPAKITGWKDINPGIMAMKNLATDENGTVWFMPWDWGNTAVTYNTEKVDEKDIQSLKAFADPKFEGRVSIGDNVDDAYALASLAIGLRDWTQMTDEQFSQASDFLRQVHKNVRLYWTDTTEIVQAISGGEVDLAWAWNDAAVQSAAGGAPVKMKRDTDEGISTWVCGYVRYKDAPGSEEKAYDYLNAVNDPATAGYMVGEWGYGHANAKGMASVDPAMLEEKGYADVDKFLDKTLFQTPVPAELKQKMIAEFEKIKAGY</sequence>
<proteinExistence type="predicted"/>
<dbReference type="Gene3D" id="3.40.190.10">
    <property type="entry name" value="Periplasmic binding protein-like II"/>
    <property type="match status" value="2"/>
</dbReference>
<protein>
    <submittedName>
        <fullName evidence="3">Putative spermidine/putrescine transport system substrate-binding protein</fullName>
    </submittedName>
</protein>
<keyword evidence="4" id="KW-1185">Reference proteome</keyword>
<accession>A0A2T5B2X9</accession>
<dbReference type="Proteomes" id="UP000241247">
    <property type="component" value="Unassembled WGS sequence"/>
</dbReference>
<dbReference type="OrthoDB" id="6776301at2"/>
<comment type="caution">
    <text evidence="3">The sequence shown here is derived from an EMBL/GenBank/DDBJ whole genome shotgun (WGS) entry which is preliminary data.</text>
</comment>
<dbReference type="EMBL" id="PZZZ01000006">
    <property type="protein sequence ID" value="PTM93329.1"/>
    <property type="molecule type" value="Genomic_DNA"/>
</dbReference>
<feature type="signal peptide" evidence="2">
    <location>
        <begin position="1"/>
        <end position="28"/>
    </location>
</feature>
<gene>
    <name evidence="3" type="ORF">C7449_10614</name>
</gene>
<dbReference type="RefSeq" id="WP_108003681.1">
    <property type="nucleotide sequence ID" value="NZ_JBHEEX010000005.1"/>
</dbReference>
<evidence type="ECO:0000313" key="4">
    <source>
        <dbReference type="Proteomes" id="UP000241247"/>
    </source>
</evidence>
<organism evidence="3 4">
    <name type="scientific">Mycoplana dimorpha</name>
    <dbReference type="NCBI Taxonomy" id="28320"/>
    <lineage>
        <taxon>Bacteria</taxon>
        <taxon>Pseudomonadati</taxon>
        <taxon>Pseudomonadota</taxon>
        <taxon>Alphaproteobacteria</taxon>
        <taxon>Hyphomicrobiales</taxon>
        <taxon>Rhizobiaceae</taxon>
        <taxon>Mycoplana</taxon>
    </lineage>
</organism>
<evidence type="ECO:0000256" key="2">
    <source>
        <dbReference type="SAM" id="SignalP"/>
    </source>
</evidence>
<reference evidence="3 4" key="1">
    <citation type="submission" date="2018-04" db="EMBL/GenBank/DDBJ databases">
        <title>Genomic Encyclopedia of Type Strains, Phase IV (KMG-IV): sequencing the most valuable type-strain genomes for metagenomic binning, comparative biology and taxonomic classification.</title>
        <authorList>
            <person name="Goeker M."/>
        </authorList>
    </citation>
    <scope>NUCLEOTIDE SEQUENCE [LARGE SCALE GENOMIC DNA]</scope>
    <source>
        <strain evidence="3 4">DSM 7138</strain>
    </source>
</reference>
<dbReference type="AlphaFoldDB" id="A0A2T5B2X9"/>
<dbReference type="Pfam" id="PF13531">
    <property type="entry name" value="SBP_bac_11"/>
    <property type="match status" value="1"/>
</dbReference>
<name>A0A2T5B2X9_MYCDI</name>